<evidence type="ECO:0000256" key="4">
    <source>
        <dbReference type="ARBA" id="ARBA00022490"/>
    </source>
</evidence>
<dbReference type="GO" id="GO:0035973">
    <property type="term" value="P:aggrephagy"/>
    <property type="evidence" value="ECO:0007669"/>
    <property type="project" value="TreeGrafter"/>
</dbReference>
<reference evidence="14" key="1">
    <citation type="submission" date="2022-10" db="EMBL/GenBank/DDBJ databases">
        <title>Novel sulphate-reducing endosymbionts in the free-living metamonad Anaeramoeba.</title>
        <authorList>
            <person name="Jerlstrom-Hultqvist J."/>
            <person name="Cepicka I."/>
            <person name="Gallot-Lavallee L."/>
            <person name="Salas-Leiva D."/>
            <person name="Curtis B.A."/>
            <person name="Zahonova K."/>
            <person name="Pipaliya S."/>
            <person name="Dacks J."/>
            <person name="Roger A.J."/>
        </authorList>
    </citation>
    <scope>NUCLEOTIDE SEQUENCE</scope>
    <source>
        <strain evidence="14">BMAN</strain>
    </source>
</reference>
<keyword evidence="5 11" id="KW-0645">Protease</keyword>
<keyword evidence="3" id="KW-0813">Transport</keyword>
<evidence type="ECO:0000256" key="8">
    <source>
        <dbReference type="ARBA" id="ARBA00022927"/>
    </source>
</evidence>
<comment type="catalytic activity">
    <reaction evidence="10">
        <text>[protein]-C-terminal L-amino acid-glycyl-phosphatidylethanolamide + H2O = [protein]-C-terminal L-amino acid-glycine + a 1,2-diacyl-sn-glycero-3-phosphoethanolamine</text>
        <dbReference type="Rhea" id="RHEA:67548"/>
        <dbReference type="Rhea" id="RHEA-COMP:17323"/>
        <dbReference type="Rhea" id="RHEA-COMP:17324"/>
        <dbReference type="ChEBI" id="CHEBI:15377"/>
        <dbReference type="ChEBI" id="CHEBI:64612"/>
        <dbReference type="ChEBI" id="CHEBI:172940"/>
        <dbReference type="ChEBI" id="CHEBI:172941"/>
    </reaction>
    <physiologicalReaction direction="left-to-right" evidence="10">
        <dbReference type="Rhea" id="RHEA:67549"/>
    </physiologicalReaction>
</comment>
<comment type="similarity">
    <text evidence="2 11">Belongs to the peptidase C54 family.</text>
</comment>
<evidence type="ECO:0000256" key="9">
    <source>
        <dbReference type="ARBA" id="ARBA00023006"/>
    </source>
</evidence>
<evidence type="ECO:0000313" key="14">
    <source>
        <dbReference type="EMBL" id="KAJ5079662.1"/>
    </source>
</evidence>
<dbReference type="PANTHER" id="PTHR22624:SF49">
    <property type="entry name" value="CYSTEINE PROTEASE"/>
    <property type="match status" value="1"/>
</dbReference>
<feature type="compositionally biased region" description="Basic and acidic residues" evidence="12">
    <location>
        <begin position="203"/>
        <end position="242"/>
    </location>
</feature>
<feature type="domain" description="Peptidase C54 catalytic" evidence="13">
    <location>
        <begin position="43"/>
        <end position="375"/>
    </location>
</feature>
<dbReference type="GO" id="GO:0005737">
    <property type="term" value="C:cytoplasm"/>
    <property type="evidence" value="ECO:0007669"/>
    <property type="project" value="UniProtKB-SubCell"/>
</dbReference>
<dbReference type="GO" id="GO:0000423">
    <property type="term" value="P:mitophagy"/>
    <property type="evidence" value="ECO:0007669"/>
    <property type="project" value="TreeGrafter"/>
</dbReference>
<dbReference type="GO" id="GO:0019786">
    <property type="term" value="F:protein-phosphatidylethanolamide deconjugating activity"/>
    <property type="evidence" value="ECO:0007669"/>
    <property type="project" value="InterPro"/>
</dbReference>
<evidence type="ECO:0000259" key="13">
    <source>
        <dbReference type="Pfam" id="PF03416"/>
    </source>
</evidence>
<comment type="function">
    <text evidence="11">Cysteine protease that plays a key role in autophagy by mediating both proteolytic activation and delipidation of ATG8 family proteins.</text>
</comment>
<dbReference type="InterPro" id="IPR046792">
    <property type="entry name" value="Peptidase_C54_cat"/>
</dbReference>
<organism evidence="14 15">
    <name type="scientific">Anaeramoeba ignava</name>
    <name type="common">Anaerobic marine amoeba</name>
    <dbReference type="NCBI Taxonomy" id="1746090"/>
    <lineage>
        <taxon>Eukaryota</taxon>
        <taxon>Metamonada</taxon>
        <taxon>Anaeramoebidae</taxon>
        <taxon>Anaeramoeba</taxon>
    </lineage>
</organism>
<dbReference type="Proteomes" id="UP001149090">
    <property type="component" value="Unassembled WGS sequence"/>
</dbReference>
<dbReference type="InterPro" id="IPR038765">
    <property type="entry name" value="Papain-like_cys_pep_sf"/>
</dbReference>
<name>A0A9Q0RGX3_ANAIG</name>
<dbReference type="EC" id="3.4.22.-" evidence="11"/>
<keyword evidence="7" id="KW-0788">Thiol protease</keyword>
<gene>
    <name evidence="14" type="ORF">M0811_03971</name>
</gene>
<evidence type="ECO:0000256" key="11">
    <source>
        <dbReference type="RuleBase" id="RU363115"/>
    </source>
</evidence>
<keyword evidence="9 11" id="KW-0072">Autophagy</keyword>
<evidence type="ECO:0000256" key="2">
    <source>
        <dbReference type="ARBA" id="ARBA00010958"/>
    </source>
</evidence>
<dbReference type="PANTHER" id="PTHR22624">
    <property type="entry name" value="CYSTEINE PROTEASE ATG4"/>
    <property type="match status" value="1"/>
</dbReference>
<evidence type="ECO:0000256" key="6">
    <source>
        <dbReference type="ARBA" id="ARBA00022801"/>
    </source>
</evidence>
<dbReference type="GO" id="GO:0000045">
    <property type="term" value="P:autophagosome assembly"/>
    <property type="evidence" value="ECO:0007669"/>
    <property type="project" value="TreeGrafter"/>
</dbReference>
<dbReference type="Pfam" id="PF03416">
    <property type="entry name" value="Peptidase_C54"/>
    <property type="match status" value="1"/>
</dbReference>
<sequence length="392" mass="46801">MKSVINKYRHFMQKKGIPKDTEVLMMGNKRYLPNPSDKKNKWEDFQEDLMSRIWFSYRTKIPDFPLDSNSDTGWGCTYRSVQMLLAQAYSSIYLGRDWRLTHPDTNLKKFYVSILKQFADEKGKPYSIHNMMKKLTQLGKSFGDWIGPNTASQCIKLLVEDHHFKHFRIYIANDEDDFFEKLLEATSKIEIVEDDFIEKNNKEIENENENEKNNSNQKETKKEKQKRVNFEKEKEKEKEKGEIKHKRKHKRREKNEKKDIDWVPVLIIIPIRLGIEKINPIYYKNILFTFSMSQSIGIIGGKPNSSYYFMAKQDDELFFLDPHRIQPVIDFSLPKINTSSYHCKHVYRINIKNLDPSMAFGFICKTYSDFRQFSKEVRKFHDKTKDKIFFIK</sequence>
<dbReference type="InterPro" id="IPR005078">
    <property type="entry name" value="Peptidase_C54"/>
</dbReference>
<comment type="subcellular location">
    <subcellularLocation>
        <location evidence="1 11">Cytoplasm</location>
    </subcellularLocation>
</comment>
<keyword evidence="4 11" id="KW-0963">Cytoplasm</keyword>
<keyword evidence="8 11" id="KW-0653">Protein transport</keyword>
<dbReference type="GO" id="GO:0034727">
    <property type="term" value="P:piecemeal microautophagy of the nucleus"/>
    <property type="evidence" value="ECO:0007669"/>
    <property type="project" value="TreeGrafter"/>
</dbReference>
<dbReference type="OrthoDB" id="2960936at2759"/>
<dbReference type="GO" id="GO:0004197">
    <property type="term" value="F:cysteine-type endopeptidase activity"/>
    <property type="evidence" value="ECO:0007669"/>
    <property type="project" value="TreeGrafter"/>
</dbReference>
<evidence type="ECO:0000256" key="12">
    <source>
        <dbReference type="SAM" id="MobiDB-lite"/>
    </source>
</evidence>
<dbReference type="GO" id="GO:0016485">
    <property type="term" value="P:protein processing"/>
    <property type="evidence" value="ECO:0007669"/>
    <property type="project" value="TreeGrafter"/>
</dbReference>
<evidence type="ECO:0000256" key="3">
    <source>
        <dbReference type="ARBA" id="ARBA00022448"/>
    </source>
</evidence>
<evidence type="ECO:0000256" key="1">
    <source>
        <dbReference type="ARBA" id="ARBA00004496"/>
    </source>
</evidence>
<evidence type="ECO:0000313" key="15">
    <source>
        <dbReference type="Proteomes" id="UP001149090"/>
    </source>
</evidence>
<protein>
    <recommendedName>
        <fullName evidence="11">Cysteine protease</fullName>
        <ecNumber evidence="11">3.4.22.-</ecNumber>
    </recommendedName>
</protein>
<keyword evidence="15" id="KW-1185">Reference proteome</keyword>
<dbReference type="OMA" id="TGFGCMI"/>
<evidence type="ECO:0000256" key="10">
    <source>
        <dbReference type="ARBA" id="ARBA00029362"/>
    </source>
</evidence>
<feature type="compositionally biased region" description="Basic residues" evidence="12">
    <location>
        <begin position="243"/>
        <end position="252"/>
    </location>
</feature>
<dbReference type="GO" id="GO:0015031">
    <property type="term" value="P:protein transport"/>
    <property type="evidence" value="ECO:0007669"/>
    <property type="project" value="UniProtKB-KW"/>
</dbReference>
<dbReference type="AlphaFoldDB" id="A0A9Q0RGX3"/>
<comment type="caution">
    <text evidence="14">The sequence shown here is derived from an EMBL/GenBank/DDBJ whole genome shotgun (WGS) entry which is preliminary data.</text>
</comment>
<dbReference type="EMBL" id="JAPDFW010000022">
    <property type="protein sequence ID" value="KAJ5079662.1"/>
    <property type="molecule type" value="Genomic_DNA"/>
</dbReference>
<proteinExistence type="inferred from homology"/>
<evidence type="ECO:0000256" key="7">
    <source>
        <dbReference type="ARBA" id="ARBA00022807"/>
    </source>
</evidence>
<feature type="region of interest" description="Disordered" evidence="12">
    <location>
        <begin position="203"/>
        <end position="254"/>
    </location>
</feature>
<keyword evidence="6 11" id="KW-0378">Hydrolase</keyword>
<dbReference type="SUPFAM" id="SSF54001">
    <property type="entry name" value="Cysteine proteinases"/>
    <property type="match status" value="1"/>
</dbReference>
<accession>A0A9Q0RGX3</accession>
<evidence type="ECO:0000256" key="5">
    <source>
        <dbReference type="ARBA" id="ARBA00022670"/>
    </source>
</evidence>